<evidence type="ECO:0000256" key="1">
    <source>
        <dbReference type="ARBA" id="ARBA00004651"/>
    </source>
</evidence>
<dbReference type="Proteomes" id="UP001332192">
    <property type="component" value="Chromosome"/>
</dbReference>
<organism evidence="9 10">
    <name type="scientific">Carboxydichorda subterranea</name>
    <dbReference type="NCBI Taxonomy" id="3109565"/>
    <lineage>
        <taxon>Bacteria</taxon>
        <taxon>Bacillati</taxon>
        <taxon>Bacillota</taxon>
        <taxon>Limnochordia</taxon>
        <taxon>Limnochordales</taxon>
        <taxon>Geochordaceae</taxon>
        <taxon>Carboxydichorda</taxon>
    </lineage>
</organism>
<evidence type="ECO:0000256" key="5">
    <source>
        <dbReference type="ARBA" id="ARBA00022989"/>
    </source>
</evidence>
<dbReference type="InterPro" id="IPR005829">
    <property type="entry name" value="Sugar_transporter_CS"/>
</dbReference>
<feature type="transmembrane region" description="Helical" evidence="7">
    <location>
        <begin position="349"/>
        <end position="372"/>
    </location>
</feature>
<dbReference type="Pfam" id="PF00083">
    <property type="entry name" value="Sugar_tr"/>
    <property type="match status" value="2"/>
</dbReference>
<dbReference type="PANTHER" id="PTHR43045:SF7">
    <property type="entry name" value="MAJOR FACILITATOR SUPERFAMILY TRANSPORTER"/>
    <property type="match status" value="1"/>
</dbReference>
<comment type="subcellular location">
    <subcellularLocation>
        <location evidence="1">Cell membrane</location>
        <topology evidence="1">Multi-pass membrane protein</topology>
    </subcellularLocation>
</comment>
<evidence type="ECO:0000313" key="9">
    <source>
        <dbReference type="EMBL" id="WRP17461.1"/>
    </source>
</evidence>
<dbReference type="InterPro" id="IPR020846">
    <property type="entry name" value="MFS_dom"/>
</dbReference>
<dbReference type="Gene3D" id="1.20.1250.20">
    <property type="entry name" value="MFS general substrate transporter like domains"/>
    <property type="match status" value="1"/>
</dbReference>
<feature type="transmembrane region" description="Helical" evidence="7">
    <location>
        <begin position="97"/>
        <end position="116"/>
    </location>
</feature>
<keyword evidence="5 7" id="KW-1133">Transmembrane helix</keyword>
<feature type="transmembrane region" description="Helical" evidence="7">
    <location>
        <begin position="198"/>
        <end position="219"/>
    </location>
</feature>
<feature type="domain" description="Major facilitator superfamily (MFS) profile" evidence="8">
    <location>
        <begin position="26"/>
        <end position="439"/>
    </location>
</feature>
<keyword evidence="4 7" id="KW-0812">Transmembrane</keyword>
<accession>A0ABZ1BY43</accession>
<evidence type="ECO:0000256" key="2">
    <source>
        <dbReference type="ARBA" id="ARBA00022448"/>
    </source>
</evidence>
<dbReference type="PROSITE" id="PS00217">
    <property type="entry name" value="SUGAR_TRANSPORT_2"/>
    <property type="match status" value="1"/>
</dbReference>
<dbReference type="PANTHER" id="PTHR43045">
    <property type="entry name" value="SHIKIMATE TRANSPORTER"/>
    <property type="match status" value="1"/>
</dbReference>
<keyword evidence="2" id="KW-0813">Transport</keyword>
<feature type="transmembrane region" description="Helical" evidence="7">
    <location>
        <begin position="318"/>
        <end position="337"/>
    </location>
</feature>
<keyword evidence="3" id="KW-1003">Cell membrane</keyword>
<name>A0ABZ1BY43_9FIRM</name>
<dbReference type="RefSeq" id="WP_324716731.1">
    <property type="nucleotide sequence ID" value="NZ_CP141615.1"/>
</dbReference>
<dbReference type="EMBL" id="CP141615">
    <property type="protein sequence ID" value="WRP17461.1"/>
    <property type="molecule type" value="Genomic_DNA"/>
</dbReference>
<dbReference type="InterPro" id="IPR036259">
    <property type="entry name" value="MFS_trans_sf"/>
</dbReference>
<evidence type="ECO:0000313" key="10">
    <source>
        <dbReference type="Proteomes" id="UP001332192"/>
    </source>
</evidence>
<feature type="transmembrane region" description="Helical" evidence="7">
    <location>
        <begin position="163"/>
        <end position="186"/>
    </location>
</feature>
<evidence type="ECO:0000256" key="7">
    <source>
        <dbReference type="SAM" id="Phobius"/>
    </source>
</evidence>
<keyword evidence="6 7" id="KW-0472">Membrane</keyword>
<evidence type="ECO:0000259" key="8">
    <source>
        <dbReference type="PROSITE" id="PS50850"/>
    </source>
</evidence>
<feature type="transmembrane region" description="Helical" evidence="7">
    <location>
        <begin position="122"/>
        <end position="142"/>
    </location>
</feature>
<dbReference type="SUPFAM" id="SSF103473">
    <property type="entry name" value="MFS general substrate transporter"/>
    <property type="match status" value="1"/>
</dbReference>
<feature type="transmembrane region" description="Helical" evidence="7">
    <location>
        <begin position="250"/>
        <end position="269"/>
    </location>
</feature>
<gene>
    <name evidence="9" type="ORF">U7230_00135</name>
</gene>
<protein>
    <submittedName>
        <fullName evidence="9">MFS transporter</fullName>
    </submittedName>
</protein>
<dbReference type="InterPro" id="IPR005828">
    <property type="entry name" value="MFS_sugar_transport-like"/>
</dbReference>
<feature type="transmembrane region" description="Helical" evidence="7">
    <location>
        <begin position="63"/>
        <end position="85"/>
    </location>
</feature>
<evidence type="ECO:0000256" key="6">
    <source>
        <dbReference type="ARBA" id="ARBA00023136"/>
    </source>
</evidence>
<evidence type="ECO:0000256" key="4">
    <source>
        <dbReference type="ARBA" id="ARBA00022692"/>
    </source>
</evidence>
<reference evidence="9 10" key="1">
    <citation type="journal article" date="2024" name="Front. Microbiol.">
        <title>Novel thermophilic genera Geochorda gen. nov. and Carboxydochorda gen. nov. from the deep terrestrial subsurface reveal the ecophysiological diversity in the class Limnochordia.</title>
        <authorList>
            <person name="Karnachuk O.V."/>
            <person name="Lukina A.P."/>
            <person name="Avakyan M.R."/>
            <person name="Kadnikov V.V."/>
            <person name="Begmatov S."/>
            <person name="Beletsky A.V."/>
            <person name="Vlasova K.G."/>
            <person name="Novikov A.A."/>
            <person name="Shcherbakova V.A."/>
            <person name="Mardanov A.V."/>
            <person name="Ravin N.V."/>
        </authorList>
    </citation>
    <scope>NUCLEOTIDE SEQUENCE [LARGE SCALE GENOMIC DNA]</scope>
    <source>
        <strain evidence="9 10">L945</strain>
    </source>
</reference>
<sequence length="456" mass="49125">MEARAGAHAAVVQARAHETTARLWHVIAASTGGTLIEWYDFYIYGSLATVIAGAFFPPGHPTAAFLATLATFATGFAVRPFGALVFGRIGDLVGRKYAFLVTLTIMGGSTMAIGLVPSYASIGLFAPLIVLLLRLLQGLALGGEYGGAAVYVAEHAPDGRRGFYTSFIQTTATLGLFVSLGVILAVRLSLPEADFNAWGWRVPFLLSSVLLALSLYMRVRLKESPLFSRLKQAGRTSRSPLRETGRNWKLMALALFGATAGQGVVWYTGQFYALYFLQNTLKVPFVTSNVIIAVALALGTPFFIFFGWLSDKVGRKPVMMAGNLLAVLTYYPIYQAMKAFSDPFNPVGLTLMVFLQVLYVTMVYGPIAAFLVELFPAKIRYTSLSLPYHLGNGWFGGFTPLIASSAVAATGNIYAGLVYPVAVAAMTFVVGTLLVKETHKVSIWEEVEGLEAAGAE</sequence>
<feature type="transmembrane region" description="Helical" evidence="7">
    <location>
        <begin position="289"/>
        <end position="309"/>
    </location>
</feature>
<feature type="transmembrane region" description="Helical" evidence="7">
    <location>
        <begin position="417"/>
        <end position="435"/>
    </location>
</feature>
<proteinExistence type="predicted"/>
<evidence type="ECO:0000256" key="3">
    <source>
        <dbReference type="ARBA" id="ARBA00022475"/>
    </source>
</evidence>
<keyword evidence="10" id="KW-1185">Reference proteome</keyword>
<dbReference type="PROSITE" id="PS50850">
    <property type="entry name" value="MFS"/>
    <property type="match status" value="1"/>
</dbReference>